<protein>
    <recommendedName>
        <fullName evidence="8">mitogen-activated protein kinase kinase</fullName>
        <ecNumber evidence="8">2.7.12.2</ecNumber>
    </recommendedName>
</protein>
<dbReference type="GO" id="GO:1902531">
    <property type="term" value="P:regulation of intracellular signal transduction"/>
    <property type="evidence" value="ECO:0007669"/>
    <property type="project" value="UniProtKB-ARBA"/>
</dbReference>
<dbReference type="OrthoDB" id="10252354at2759"/>
<dbReference type="InParanoid" id="E4XDB4"/>
<evidence type="ECO:0000256" key="2">
    <source>
        <dbReference type="ARBA" id="ARBA00022679"/>
    </source>
</evidence>
<evidence type="ECO:0000256" key="7">
    <source>
        <dbReference type="ARBA" id="ARBA00038035"/>
    </source>
</evidence>
<proteinExistence type="inferred from homology"/>
<feature type="compositionally biased region" description="Low complexity" evidence="13">
    <location>
        <begin position="12"/>
        <end position="26"/>
    </location>
</feature>
<evidence type="ECO:0000256" key="3">
    <source>
        <dbReference type="ARBA" id="ARBA00022741"/>
    </source>
</evidence>
<evidence type="ECO:0000256" key="12">
    <source>
        <dbReference type="PROSITE-ProRule" id="PRU10141"/>
    </source>
</evidence>
<accession>E4XDB4</accession>
<dbReference type="PROSITE" id="PS00107">
    <property type="entry name" value="PROTEIN_KINASE_ATP"/>
    <property type="match status" value="1"/>
</dbReference>
<comment type="catalytic activity">
    <reaction evidence="10">
        <text>L-threonyl-[protein] + ATP = O-phospho-L-threonyl-[protein] + ADP + H(+)</text>
        <dbReference type="Rhea" id="RHEA:46608"/>
        <dbReference type="Rhea" id="RHEA-COMP:11060"/>
        <dbReference type="Rhea" id="RHEA-COMP:11605"/>
        <dbReference type="ChEBI" id="CHEBI:15378"/>
        <dbReference type="ChEBI" id="CHEBI:30013"/>
        <dbReference type="ChEBI" id="CHEBI:30616"/>
        <dbReference type="ChEBI" id="CHEBI:61977"/>
        <dbReference type="ChEBI" id="CHEBI:456216"/>
        <dbReference type="EC" id="2.7.12.2"/>
    </reaction>
</comment>
<organism evidence="15">
    <name type="scientific">Oikopleura dioica</name>
    <name type="common">Tunicate</name>
    <dbReference type="NCBI Taxonomy" id="34765"/>
    <lineage>
        <taxon>Eukaryota</taxon>
        <taxon>Metazoa</taxon>
        <taxon>Chordata</taxon>
        <taxon>Tunicata</taxon>
        <taxon>Appendicularia</taxon>
        <taxon>Copelata</taxon>
        <taxon>Oikopleuridae</taxon>
        <taxon>Oikopleura</taxon>
    </lineage>
</organism>
<dbReference type="PANTHER" id="PTHR47448">
    <property type="entry name" value="DUAL SPECIFICITY MITOGEN-ACTIVATED PROTEIN KINASE KINASE DSOR1-LIKE PROTEIN"/>
    <property type="match status" value="1"/>
</dbReference>
<keyword evidence="3 12" id="KW-0547">Nucleotide-binding</keyword>
<comment type="catalytic activity">
    <reaction evidence="9">
        <text>L-seryl-[protein] + ATP = O-phospho-L-seryl-[protein] + ADP + H(+)</text>
        <dbReference type="Rhea" id="RHEA:17989"/>
        <dbReference type="Rhea" id="RHEA-COMP:9863"/>
        <dbReference type="Rhea" id="RHEA-COMP:11604"/>
        <dbReference type="ChEBI" id="CHEBI:15378"/>
        <dbReference type="ChEBI" id="CHEBI:29999"/>
        <dbReference type="ChEBI" id="CHEBI:30616"/>
        <dbReference type="ChEBI" id="CHEBI:83421"/>
        <dbReference type="ChEBI" id="CHEBI:456216"/>
        <dbReference type="EC" id="2.7.12.2"/>
    </reaction>
</comment>
<sequence>MSRKKPINLTLPGPIRRPPSIIIDSIQKNLDTDDHEKKKREEREQQEKRLRSQLTMQSKLGKYGEFNDSMFELDRELGAGNGGSVERVVHKETGTIMARKLIHLDTNEEVFKKILLELNILKDCNHKRVVAFYGSYQYQRSQIRICMEYMDGGSLDKVIFSFLNSCGESDQLVLHLNFAKNILTVTARWSLFTKIDNSFLSFPCK</sequence>
<dbReference type="EMBL" id="FN653038">
    <property type="protein sequence ID" value="CBY24149.1"/>
    <property type="molecule type" value="Genomic_DNA"/>
</dbReference>
<dbReference type="Gene3D" id="3.30.200.20">
    <property type="entry name" value="Phosphorylase Kinase, domain 1"/>
    <property type="match status" value="1"/>
</dbReference>
<dbReference type="GO" id="GO:0004708">
    <property type="term" value="F:MAP kinase kinase activity"/>
    <property type="evidence" value="ECO:0007669"/>
    <property type="project" value="UniProtKB-EC"/>
</dbReference>
<feature type="binding site" evidence="12">
    <location>
        <position position="100"/>
    </location>
    <ligand>
        <name>ATP</name>
        <dbReference type="ChEBI" id="CHEBI:30616"/>
    </ligand>
</feature>
<comment type="catalytic activity">
    <reaction evidence="11">
        <text>L-tyrosyl-[protein] + ATP = O-phospho-L-tyrosyl-[protein] + ADP + H(+)</text>
        <dbReference type="Rhea" id="RHEA:10596"/>
        <dbReference type="Rhea" id="RHEA-COMP:10136"/>
        <dbReference type="Rhea" id="RHEA-COMP:20101"/>
        <dbReference type="ChEBI" id="CHEBI:15378"/>
        <dbReference type="ChEBI" id="CHEBI:30616"/>
        <dbReference type="ChEBI" id="CHEBI:46858"/>
        <dbReference type="ChEBI" id="CHEBI:61978"/>
        <dbReference type="ChEBI" id="CHEBI:456216"/>
        <dbReference type="EC" id="2.7.12.2"/>
    </reaction>
</comment>
<evidence type="ECO:0000256" key="11">
    <source>
        <dbReference type="ARBA" id="ARBA00051693"/>
    </source>
</evidence>
<feature type="region of interest" description="Disordered" evidence="13">
    <location>
        <begin position="1"/>
        <end position="51"/>
    </location>
</feature>
<dbReference type="GO" id="GO:0005524">
    <property type="term" value="F:ATP binding"/>
    <property type="evidence" value="ECO:0007669"/>
    <property type="project" value="UniProtKB-UniRule"/>
</dbReference>
<keyword evidence="6" id="KW-0829">Tyrosine-protein kinase</keyword>
<evidence type="ECO:0000256" key="13">
    <source>
        <dbReference type="SAM" id="MobiDB-lite"/>
    </source>
</evidence>
<dbReference type="PANTHER" id="PTHR47448:SF1">
    <property type="entry name" value="SERINE_THREONINE-PROTEIN KINASE STE7 HOMOLOG"/>
    <property type="match status" value="1"/>
</dbReference>
<reference evidence="15" key="1">
    <citation type="journal article" date="2010" name="Science">
        <title>Plasticity of animal genome architecture unmasked by rapid evolution of a pelagic tunicate.</title>
        <authorList>
            <person name="Denoeud F."/>
            <person name="Henriet S."/>
            <person name="Mungpakdee S."/>
            <person name="Aury J.M."/>
            <person name="Da Silva C."/>
            <person name="Brinkmann H."/>
            <person name="Mikhaleva J."/>
            <person name="Olsen L.C."/>
            <person name="Jubin C."/>
            <person name="Canestro C."/>
            <person name="Bouquet J.M."/>
            <person name="Danks G."/>
            <person name="Poulain J."/>
            <person name="Campsteijn C."/>
            <person name="Adamski M."/>
            <person name="Cross I."/>
            <person name="Yadetie F."/>
            <person name="Muffato M."/>
            <person name="Louis A."/>
            <person name="Butcher S."/>
            <person name="Tsagkogeorga G."/>
            <person name="Konrad A."/>
            <person name="Singh S."/>
            <person name="Jensen M.F."/>
            <person name="Cong E.H."/>
            <person name="Eikeseth-Otteraa H."/>
            <person name="Noel B."/>
            <person name="Anthouard V."/>
            <person name="Porcel B.M."/>
            <person name="Kachouri-Lafond R."/>
            <person name="Nishino A."/>
            <person name="Ugolini M."/>
            <person name="Chourrout P."/>
            <person name="Nishida H."/>
            <person name="Aasland R."/>
            <person name="Huzurbazar S."/>
            <person name="Westhof E."/>
            <person name="Delsuc F."/>
            <person name="Lehrach H."/>
            <person name="Reinhardt R."/>
            <person name="Weissenbach J."/>
            <person name="Roy S.W."/>
            <person name="Artiguenave F."/>
            <person name="Postlethwait J.H."/>
            <person name="Manak J.R."/>
            <person name="Thompson E.M."/>
            <person name="Jaillon O."/>
            <person name="Du Pasquier L."/>
            <person name="Boudinot P."/>
            <person name="Liberles D.A."/>
            <person name="Volff J.N."/>
            <person name="Philippe H."/>
            <person name="Lenhard B."/>
            <person name="Roest Crollius H."/>
            <person name="Wincker P."/>
            <person name="Chourrout D."/>
        </authorList>
    </citation>
    <scope>NUCLEOTIDE SEQUENCE [LARGE SCALE GENOMIC DNA]</scope>
</reference>
<name>E4XDB4_OIKDI</name>
<evidence type="ECO:0000256" key="9">
    <source>
        <dbReference type="ARBA" id="ARBA00049014"/>
    </source>
</evidence>
<dbReference type="FunFam" id="3.30.200.20:FF:000040">
    <property type="entry name" value="Dual specificity mitogen-activated protein kinase kinase"/>
    <property type="match status" value="1"/>
</dbReference>
<dbReference type="Pfam" id="PF00069">
    <property type="entry name" value="Pkinase"/>
    <property type="match status" value="1"/>
</dbReference>
<dbReference type="SUPFAM" id="SSF56112">
    <property type="entry name" value="Protein kinase-like (PK-like)"/>
    <property type="match status" value="1"/>
</dbReference>
<keyword evidence="5 12" id="KW-0067">ATP-binding</keyword>
<evidence type="ECO:0000313" key="16">
    <source>
        <dbReference type="Proteomes" id="UP000001307"/>
    </source>
</evidence>
<dbReference type="GO" id="GO:0004674">
    <property type="term" value="F:protein serine/threonine kinase activity"/>
    <property type="evidence" value="ECO:0007669"/>
    <property type="project" value="UniProtKB-KW"/>
</dbReference>
<dbReference type="InterPro" id="IPR000719">
    <property type="entry name" value="Prot_kinase_dom"/>
</dbReference>
<keyword evidence="16" id="KW-1185">Reference proteome</keyword>
<dbReference type="InterPro" id="IPR011009">
    <property type="entry name" value="Kinase-like_dom_sf"/>
</dbReference>
<dbReference type="EC" id="2.7.12.2" evidence="8"/>
<evidence type="ECO:0000256" key="5">
    <source>
        <dbReference type="ARBA" id="ARBA00022840"/>
    </source>
</evidence>
<evidence type="ECO:0000256" key="1">
    <source>
        <dbReference type="ARBA" id="ARBA00022527"/>
    </source>
</evidence>
<dbReference type="Proteomes" id="UP000001307">
    <property type="component" value="Unassembled WGS sequence"/>
</dbReference>
<dbReference type="GO" id="GO:0004713">
    <property type="term" value="F:protein tyrosine kinase activity"/>
    <property type="evidence" value="ECO:0007669"/>
    <property type="project" value="UniProtKB-KW"/>
</dbReference>
<evidence type="ECO:0000256" key="10">
    <source>
        <dbReference type="ARBA" id="ARBA00049299"/>
    </source>
</evidence>
<dbReference type="InterPro" id="IPR017441">
    <property type="entry name" value="Protein_kinase_ATP_BS"/>
</dbReference>
<evidence type="ECO:0000259" key="14">
    <source>
        <dbReference type="PROSITE" id="PS50011"/>
    </source>
</evidence>
<feature type="domain" description="Protein kinase" evidence="14">
    <location>
        <begin position="71"/>
        <end position="205"/>
    </location>
</feature>
<evidence type="ECO:0000313" key="15">
    <source>
        <dbReference type="EMBL" id="CBY24149.1"/>
    </source>
</evidence>
<keyword evidence="2" id="KW-0808">Transferase</keyword>
<evidence type="ECO:0000256" key="6">
    <source>
        <dbReference type="ARBA" id="ARBA00023137"/>
    </source>
</evidence>
<dbReference type="SMART" id="SM00220">
    <property type="entry name" value="S_TKc"/>
    <property type="match status" value="1"/>
</dbReference>
<keyword evidence="4" id="KW-0418">Kinase</keyword>
<gene>
    <name evidence="15" type="ORF">GSOID_T00008153001</name>
</gene>
<feature type="compositionally biased region" description="Basic and acidic residues" evidence="13">
    <location>
        <begin position="30"/>
        <end position="50"/>
    </location>
</feature>
<comment type="similarity">
    <text evidence="7">Belongs to the protein kinase superfamily. STE Ser/Thr protein kinase family. MAP kinase kinase subfamily.</text>
</comment>
<evidence type="ECO:0000256" key="8">
    <source>
        <dbReference type="ARBA" id="ARBA00038999"/>
    </source>
</evidence>
<dbReference type="PROSITE" id="PS50011">
    <property type="entry name" value="PROTEIN_KINASE_DOM"/>
    <property type="match status" value="1"/>
</dbReference>
<dbReference type="InterPro" id="IPR050915">
    <property type="entry name" value="MAP_kinase_kinase"/>
</dbReference>
<dbReference type="AlphaFoldDB" id="E4XDB4"/>
<evidence type="ECO:0000256" key="4">
    <source>
        <dbReference type="ARBA" id="ARBA00022777"/>
    </source>
</evidence>
<keyword evidence="1" id="KW-0723">Serine/threonine-protein kinase</keyword>